<evidence type="ECO:0000256" key="1">
    <source>
        <dbReference type="ARBA" id="ARBA00005382"/>
    </source>
</evidence>
<comment type="caution">
    <text evidence="7">The sequence shown here is derived from an EMBL/GenBank/DDBJ whole genome shotgun (WGS) entry which is preliminary data.</text>
</comment>
<accession>A0A6N4SL16</accession>
<proteinExistence type="evidence at protein level"/>
<dbReference type="GO" id="GO:0004348">
    <property type="term" value="F:glucosylceramidase activity"/>
    <property type="evidence" value="ECO:0007669"/>
    <property type="project" value="InterPro"/>
</dbReference>
<evidence type="ECO:0000256" key="2">
    <source>
        <dbReference type="ARBA" id="ARBA00022729"/>
    </source>
</evidence>
<evidence type="ECO:0000313" key="7">
    <source>
        <dbReference type="EMBL" id="GAM40414.1"/>
    </source>
</evidence>
<reference evidence="9" key="2">
    <citation type="journal article" date="2020" name="Acta Crystallogr. F Struct. Biol. Commun.">
        <title>Crystal structure of GH30-7 endoxylanase C from the filamentous fungus Talaromyces cellulolyticus.</title>
        <authorList>
            <person name="Nakamichi Y."/>
            <person name="Fujii T."/>
            <person name="Watanabe M."/>
            <person name="Matsushika A."/>
            <person name="Inoue H."/>
        </authorList>
    </citation>
    <scope>X-RAY CRYSTALLOGRAPHY (1.65 ANGSTROMS) OF 1-455</scope>
    <scope>PYRROLIDONE CARBOXYLIC ACID AT GLN-23</scope>
    <scope>GLYCOSYLATION AT SER-53</scope>
    <scope>DISULFIDE BONDS</scope>
</reference>
<dbReference type="SUPFAM" id="SSF51445">
    <property type="entry name" value="(Trans)glycosidases"/>
    <property type="match status" value="1"/>
</dbReference>
<dbReference type="InterPro" id="IPR017853">
    <property type="entry name" value="GH"/>
</dbReference>
<feature type="glycosylation site" description="O-linked (Man...) serine" evidence="9">
    <location>
        <position position="53"/>
    </location>
</feature>
<keyword evidence="9" id="KW-0873">Pyrrolidone carboxylic acid</keyword>
<dbReference type="SMART" id="SM00236">
    <property type="entry name" value="fCBD"/>
    <property type="match status" value="1"/>
</dbReference>
<keyword evidence="2 5" id="KW-0732">Signal</keyword>
<dbReference type="SUPFAM" id="SSF51011">
    <property type="entry name" value="Glycosyl hydrolase domain"/>
    <property type="match status" value="1"/>
</dbReference>
<dbReference type="Pfam" id="PF00734">
    <property type="entry name" value="CBM_1"/>
    <property type="match status" value="1"/>
</dbReference>
<dbReference type="Pfam" id="PF14587">
    <property type="entry name" value="Glyco_hydr_30_2"/>
    <property type="match status" value="1"/>
</dbReference>
<dbReference type="Gene3D" id="2.60.40.1180">
    <property type="entry name" value="Golgi alpha-mannosidase II"/>
    <property type="match status" value="1"/>
</dbReference>
<dbReference type="GO" id="GO:0005576">
    <property type="term" value="C:extracellular region"/>
    <property type="evidence" value="ECO:0007669"/>
    <property type="project" value="InterPro"/>
</dbReference>
<dbReference type="InterPro" id="IPR039514">
    <property type="entry name" value="6GAL-like"/>
</dbReference>
<dbReference type="PROSITE" id="PS51164">
    <property type="entry name" value="CBM1_2"/>
    <property type="match status" value="1"/>
</dbReference>
<sequence length="524" mass="54873">MWSLKSNSTALAVALNGIVALGQTITVNPSTTYQTIDGFGFSEAFGFGAPIASASASIQTQVTNYLFSTTTGAGLTILRNRIAAGSGSIEPNAPSGPNAQPTYTWDGNDAGQVWWSKQARAKGVKYIYADAWSAPAFMKTNDNVANGGYLCGTTGETCSSGDWRQAYANYLVQYIKDYANEGITIDFVGWLNEPDYSPNYDSMLITSGTQAASFIPTLYNTIKSAGLSTGIACCDPFGWSDAVTWTAQLASAGATQYLARITSHWYASKGTSPINTSLRVWETEYADLDDAFTTTWYSSGAANEGLTWANLIWQGVVEADLSAFLYWIGAQSNSNAAGLVTLNGSTVQASGTLWAFAMFSRFIRPDAVRISTSGSPSNVNVGAFKNADGSIVVVAINNNGNSETISLSGITASKVSAYYMDSAVSSPSTFSATLNGGTVGGSLPARSMVTFVITTGSSGSATTTTTKTSSTFTTSTSSTTTSTSSGAAQEWGQCGGQGWTGPTTCVSPYVCTYSNAYYSQCLPA</sequence>
<comment type="similarity">
    <text evidence="1">Belongs to the glycosyl hydrolase 30 family.</text>
</comment>
<dbReference type="SUPFAM" id="SSF57180">
    <property type="entry name" value="Cellulose-binding domain"/>
    <property type="match status" value="1"/>
</dbReference>
<keyword evidence="3" id="KW-0378">Hydrolase</keyword>
<dbReference type="AlphaFoldDB" id="A0A6N4SL16"/>
<dbReference type="PROSITE" id="PS00562">
    <property type="entry name" value="CBM1_1"/>
    <property type="match status" value="1"/>
</dbReference>
<reference evidence="8" key="1">
    <citation type="journal article" date="2015" name="Genome Announc.">
        <title>Draft genome sequence of Talaromyces cellulolyticus strain Y-94, a source of lignocellulosic biomass-degrading enzymes.</title>
        <authorList>
            <person name="Fujii T."/>
            <person name="Koike H."/>
            <person name="Sawayama S."/>
            <person name="Yano S."/>
            <person name="Inoue H."/>
        </authorList>
    </citation>
    <scope>NUCLEOTIDE SEQUENCE [LARGE SCALE GENOMIC DNA]</scope>
    <source>
        <strain evidence="8">Y-94</strain>
    </source>
</reference>
<dbReference type="InterPro" id="IPR035971">
    <property type="entry name" value="CBD_sf"/>
</dbReference>
<feature type="domain" description="CBM1" evidence="6">
    <location>
        <begin position="486"/>
        <end position="522"/>
    </location>
</feature>
<evidence type="ECO:0000256" key="4">
    <source>
        <dbReference type="SAM" id="MobiDB-lite"/>
    </source>
</evidence>
<dbReference type="SMR" id="A0A6N4SL16"/>
<organism evidence="7 8">
    <name type="scientific">Talaromyces pinophilus</name>
    <name type="common">Penicillium pinophilum</name>
    <dbReference type="NCBI Taxonomy" id="128442"/>
    <lineage>
        <taxon>Eukaryota</taxon>
        <taxon>Fungi</taxon>
        <taxon>Dikarya</taxon>
        <taxon>Ascomycota</taxon>
        <taxon>Pezizomycotina</taxon>
        <taxon>Eurotiomycetes</taxon>
        <taxon>Eurotiomycetidae</taxon>
        <taxon>Eurotiales</taxon>
        <taxon>Trichocomaceae</taxon>
        <taxon>Talaromyces</taxon>
        <taxon>Talaromyces sect. Talaromyces</taxon>
    </lineage>
</organism>
<evidence type="ECO:0000256" key="3">
    <source>
        <dbReference type="ARBA" id="ARBA00022801"/>
    </source>
</evidence>
<dbReference type="InterPro" id="IPR033452">
    <property type="entry name" value="GH30_C"/>
</dbReference>
<dbReference type="InterPro" id="IPR013780">
    <property type="entry name" value="Glyco_hydro_b"/>
</dbReference>
<dbReference type="Proteomes" id="UP000053095">
    <property type="component" value="Unassembled WGS sequence"/>
</dbReference>
<feature type="chain" id="PRO_5027789511" evidence="5">
    <location>
        <begin position="23"/>
        <end position="524"/>
    </location>
</feature>
<dbReference type="InterPro" id="IPR000254">
    <property type="entry name" value="CBD"/>
</dbReference>
<dbReference type="PANTHER" id="PTHR11069">
    <property type="entry name" value="GLUCOSYLCERAMIDASE"/>
    <property type="match status" value="1"/>
</dbReference>
<keyword evidence="8" id="KW-1185">Reference proteome</keyword>
<feature type="disulfide bond" evidence="9">
    <location>
        <begin position="233"/>
        <end position="234"/>
    </location>
</feature>
<feature type="region of interest" description="Disordered" evidence="4">
    <location>
        <begin position="459"/>
        <end position="487"/>
    </location>
</feature>
<feature type="modified residue" description="Pyrrolidone carboxylic acid" evidence="9">
    <location>
        <position position="23"/>
    </location>
</feature>
<dbReference type="GO" id="GO:0030248">
    <property type="term" value="F:cellulose binding"/>
    <property type="evidence" value="ECO:0007669"/>
    <property type="project" value="InterPro"/>
</dbReference>
<evidence type="ECO:0000256" key="5">
    <source>
        <dbReference type="SAM" id="SignalP"/>
    </source>
</evidence>
<dbReference type="GO" id="GO:0006680">
    <property type="term" value="P:glucosylceramide catabolic process"/>
    <property type="evidence" value="ECO:0007669"/>
    <property type="project" value="TreeGrafter"/>
</dbReference>
<protein>
    <submittedName>
        <fullName evidence="7">Endoxylanase Xyn30C</fullName>
    </submittedName>
</protein>
<gene>
    <name evidence="7" type="ORF">TCE0_039f12750</name>
</gene>
<dbReference type="Gene3D" id="3.20.20.80">
    <property type="entry name" value="Glycosidases"/>
    <property type="match status" value="1"/>
</dbReference>
<dbReference type="GO" id="GO:0016020">
    <property type="term" value="C:membrane"/>
    <property type="evidence" value="ECO:0007669"/>
    <property type="project" value="GOC"/>
</dbReference>
<name>A0A6N4SL16_TALPI</name>
<dbReference type="PDB" id="6M5Z">
    <property type="method" value="X-ray"/>
    <property type="resolution" value="1.65 A"/>
    <property type="chains" value="A/B=1-455"/>
</dbReference>
<dbReference type="InterPro" id="IPR001139">
    <property type="entry name" value="Glyco_hydro_30"/>
</dbReference>
<evidence type="ECO:0000313" key="8">
    <source>
        <dbReference type="Proteomes" id="UP000053095"/>
    </source>
</evidence>
<feature type="disulfide bond" evidence="9">
    <location>
        <begin position="151"/>
        <end position="158"/>
    </location>
</feature>
<evidence type="ECO:0000259" key="6">
    <source>
        <dbReference type="PROSITE" id="PS51164"/>
    </source>
</evidence>
<dbReference type="Pfam" id="PF17189">
    <property type="entry name" value="Glyco_hydro_30C"/>
    <property type="match status" value="1"/>
</dbReference>
<feature type="signal peptide" evidence="5">
    <location>
        <begin position="1"/>
        <end position="22"/>
    </location>
</feature>
<dbReference type="PANTHER" id="PTHR11069:SF23">
    <property type="entry name" value="LYSOSOMAL ACID GLUCOSYLCERAMIDASE"/>
    <property type="match status" value="1"/>
</dbReference>
<keyword evidence="9" id="KW-0002">3D-structure</keyword>
<dbReference type="GO" id="GO:0045493">
    <property type="term" value="P:xylan catabolic process"/>
    <property type="evidence" value="ECO:0007669"/>
    <property type="project" value="UniProtKB-KW"/>
</dbReference>
<dbReference type="EMBL" id="DF933835">
    <property type="protein sequence ID" value="GAM40414.1"/>
    <property type="molecule type" value="Genomic_DNA"/>
</dbReference>
<evidence type="ECO:0007829" key="9">
    <source>
        <dbReference type="PDB" id="6M5Z"/>
    </source>
</evidence>